<accession>A0A7Y9IU04</accession>
<protein>
    <submittedName>
        <fullName evidence="1">Uncharacterized protein</fullName>
    </submittedName>
</protein>
<reference evidence="1 2" key="1">
    <citation type="submission" date="2020-07" db="EMBL/GenBank/DDBJ databases">
        <title>Genomic Encyclopedia of Type Strains, Phase IV (KMG-V): Genome sequencing to study the core and pangenomes of soil and plant-associated prokaryotes.</title>
        <authorList>
            <person name="Whitman W."/>
        </authorList>
    </citation>
    <scope>NUCLEOTIDE SEQUENCE [LARGE SCALE GENOMIC DNA]</scope>
    <source>
        <strain evidence="1 2">SAS40</strain>
    </source>
</reference>
<dbReference type="RefSeq" id="WP_179586210.1">
    <property type="nucleotide sequence ID" value="NZ_JACBYR010000001.1"/>
</dbReference>
<name>A0A7Y9IU04_9BURK</name>
<sequence>METQKQIAVLVEAIAHQSRQIASLTASLAEQSGQTDALTAALLSTLHAARATPGLPLLIESRLEQGYSGLLARSESPEYVGGFERMRDLILIALKQD</sequence>
<gene>
    <name evidence="1" type="ORF">FHW18_002209</name>
</gene>
<dbReference type="EMBL" id="JACBYR010000001">
    <property type="protein sequence ID" value="NYE82938.1"/>
    <property type="molecule type" value="Genomic_DNA"/>
</dbReference>
<keyword evidence="2" id="KW-1185">Reference proteome</keyword>
<evidence type="ECO:0000313" key="2">
    <source>
        <dbReference type="Proteomes" id="UP000542125"/>
    </source>
</evidence>
<dbReference type="Proteomes" id="UP000542125">
    <property type="component" value="Unassembled WGS sequence"/>
</dbReference>
<comment type="caution">
    <text evidence="1">The sequence shown here is derived from an EMBL/GenBank/DDBJ whole genome shotgun (WGS) entry which is preliminary data.</text>
</comment>
<dbReference type="AlphaFoldDB" id="A0A7Y9IU04"/>
<evidence type="ECO:0000313" key="1">
    <source>
        <dbReference type="EMBL" id="NYE82938.1"/>
    </source>
</evidence>
<organism evidence="1 2">
    <name type="scientific">Pigmentiphaga litoralis</name>
    <dbReference type="NCBI Taxonomy" id="516702"/>
    <lineage>
        <taxon>Bacteria</taxon>
        <taxon>Pseudomonadati</taxon>
        <taxon>Pseudomonadota</taxon>
        <taxon>Betaproteobacteria</taxon>
        <taxon>Burkholderiales</taxon>
        <taxon>Alcaligenaceae</taxon>
        <taxon>Pigmentiphaga</taxon>
    </lineage>
</organism>
<proteinExistence type="predicted"/>